<sequence>MSRTHYFLICLSILITSCNGQSSPTLKLYNKDFKWTITIPEDFEKVESEQWKKMQNKGAEAIEKTYNKEIVNEATVLFVFKSGATNYLEANYQPFDEKKDGSYVENWKAVNEVLYHTFQSQMPNAKVDTTTTIEKIDNLDFQKFIMKVAYPNNMILNILMYSRLIKQKEFTVNIMYVDPKKGEQLLAAWKASKFDE</sequence>
<dbReference type="AlphaFoldDB" id="A0A923N1X2"/>
<keyword evidence="2" id="KW-1185">Reference proteome</keyword>
<evidence type="ECO:0000313" key="1">
    <source>
        <dbReference type="EMBL" id="MBC5845280.1"/>
    </source>
</evidence>
<evidence type="ECO:0000313" key="2">
    <source>
        <dbReference type="Proteomes" id="UP000641454"/>
    </source>
</evidence>
<comment type="caution">
    <text evidence="1">The sequence shown here is derived from an EMBL/GenBank/DDBJ whole genome shotgun (WGS) entry which is preliminary data.</text>
</comment>
<gene>
    <name evidence="1" type="ORF">H8R25_12640</name>
</gene>
<evidence type="ECO:0008006" key="3">
    <source>
        <dbReference type="Google" id="ProtNLM"/>
    </source>
</evidence>
<reference evidence="1 2" key="1">
    <citation type="submission" date="2020-08" db="EMBL/GenBank/DDBJ databases">
        <title>Description of novel Flavobacterium F-392 isolate.</title>
        <authorList>
            <person name="Saticioglu I.B."/>
            <person name="Duman M."/>
            <person name="Altun S."/>
        </authorList>
    </citation>
    <scope>NUCLEOTIDE SEQUENCE [LARGE SCALE GENOMIC DNA]</scope>
    <source>
        <strain evidence="1 2">F-392</strain>
    </source>
</reference>
<organism evidence="1 2">
    <name type="scientific">Flavobacterium muglaense</name>
    <dbReference type="NCBI Taxonomy" id="2764716"/>
    <lineage>
        <taxon>Bacteria</taxon>
        <taxon>Pseudomonadati</taxon>
        <taxon>Bacteroidota</taxon>
        <taxon>Flavobacteriia</taxon>
        <taxon>Flavobacteriales</taxon>
        <taxon>Flavobacteriaceae</taxon>
        <taxon>Flavobacterium</taxon>
    </lineage>
</organism>
<dbReference type="PROSITE" id="PS51257">
    <property type="entry name" value="PROKAR_LIPOPROTEIN"/>
    <property type="match status" value="1"/>
</dbReference>
<accession>A0A923N1X2</accession>
<dbReference type="EMBL" id="JACRUL010000033">
    <property type="protein sequence ID" value="MBC5845280.1"/>
    <property type="molecule type" value="Genomic_DNA"/>
</dbReference>
<proteinExistence type="predicted"/>
<name>A0A923N1X2_9FLAO</name>
<protein>
    <recommendedName>
        <fullName evidence="3">Lipoprotein</fullName>
    </recommendedName>
</protein>
<dbReference type="Proteomes" id="UP000641454">
    <property type="component" value="Unassembled WGS sequence"/>
</dbReference>
<dbReference type="RefSeq" id="WP_187019597.1">
    <property type="nucleotide sequence ID" value="NZ_JACRUK010000034.1"/>
</dbReference>